<organism evidence="1 2">
    <name type="scientific">Chitinophaga terrae</name>
    <name type="common">ex Kim and Jung 2007</name>
    <dbReference type="NCBI Taxonomy" id="408074"/>
    <lineage>
        <taxon>Bacteria</taxon>
        <taxon>Pseudomonadati</taxon>
        <taxon>Bacteroidota</taxon>
        <taxon>Chitinophagia</taxon>
        <taxon>Chitinophagales</taxon>
        <taxon>Chitinophagaceae</taxon>
        <taxon>Chitinophaga</taxon>
    </lineage>
</organism>
<dbReference type="Proteomes" id="UP000199656">
    <property type="component" value="Unassembled WGS sequence"/>
</dbReference>
<keyword evidence="2" id="KW-1185">Reference proteome</keyword>
<evidence type="ECO:0000313" key="1">
    <source>
        <dbReference type="EMBL" id="SEA45745.1"/>
    </source>
</evidence>
<dbReference type="STRING" id="408074.SAMN05660909_02043"/>
<reference evidence="2" key="1">
    <citation type="submission" date="2016-10" db="EMBL/GenBank/DDBJ databases">
        <authorList>
            <person name="Varghese N."/>
            <person name="Submissions S."/>
        </authorList>
    </citation>
    <scope>NUCLEOTIDE SEQUENCE [LARGE SCALE GENOMIC DNA]</scope>
    <source>
        <strain evidence="2">DSM 23920</strain>
    </source>
</reference>
<proteinExistence type="predicted"/>
<name>A0A1H4BC01_9BACT</name>
<dbReference type="OrthoDB" id="8263000at2"/>
<dbReference type="EMBL" id="FNRL01000007">
    <property type="protein sequence ID" value="SEA45745.1"/>
    <property type="molecule type" value="Genomic_DNA"/>
</dbReference>
<evidence type="ECO:0000313" key="2">
    <source>
        <dbReference type="Proteomes" id="UP000199656"/>
    </source>
</evidence>
<dbReference type="RefSeq" id="WP_089761237.1">
    <property type="nucleotide sequence ID" value="NZ_BKAT01000037.1"/>
</dbReference>
<protein>
    <submittedName>
        <fullName evidence="1">Uncharacterized protein</fullName>
    </submittedName>
</protein>
<sequence>MIPFLQKLAPDKSNSRYAQLLKDAMQQVIRLSGKVWTDHNEHDPGITILEALCYAITEQQYFTDLPVEEQLQILRKDNIATDFFSPEKVLFNAPVTLLDWRKWLIDKESILNAWITPRKIYAPSFFLQNNSYNYTAGTLVDLRGIYNILVQWDRDKILGELNGNILSLSRTVNLLNGSSATYWADLIFPFVWDTTDSDFIAFRDAMAFNSITIAGGNLEPDAASQGVFFADLDITYNGIQHLVLSVILRVNTPMSTDDEKAAVQAVYEAYLTDLNGPVILYNKIIQQCNVLAAQTRQLLMANRNLAEDFAELSAVNILEIGVQCDIELTPGVDVVPILAEIFFVLDGFISPVILPETPAEDELYKSWEGPELLHGYLSDTQLQMPPGRSIFLSDILHIMLEGRQHQRNPDIIAIFNLSLQSYINNKLASESAENCLQLPDDFTWRPRLNIFKSSVNIRQRGVTRTYSITEVYNAYQALKNTVVTSPVISLLPPITPIEDIAPVQAYYPVQYEMPACYELRLDERTPANAQARGYFFFFEQVLANFKSQWEHSMQLLSVNNTAAETRFPANLRQLLPFYDAYLDSNYETALAPATAENQARRSLLLDHLLARIGEDFRYYAAWNNLSPVAANSAKYNFLQAAPVLAPRRFQAADYTMPVLNTTNAPAILQKFVHLFQLPDNLVKRRWKNPAPLFSISGAPFNIAYTVYDAGSNPAMISRNYAFTYEAEDGTTDFFLFGVKKDNYRIIENAGLFSFVLMDDQQHILASSINTYATAALATTAAYNLAGYIISNWLPEEGMHFVEPILLRPRSYVNPALKDDFLEIPLQPDMSVAEGFGTDLYSSHLLVVLPGAGSRFGDPGYREVASAVIRKELPAWLQVRVLWLNIFLMYEFENAWETYTIALSTPATPEVNFNTAKNDLVAVINKIFVWLQNRGEY</sequence>
<gene>
    <name evidence="1" type="ORF">SAMN05660909_02043</name>
</gene>
<accession>A0A1H4BC01</accession>
<dbReference type="AlphaFoldDB" id="A0A1H4BC01"/>